<dbReference type="EMBL" id="HE663493">
    <property type="protein sequence ID" value="CCG09167.1"/>
    <property type="molecule type" value="Genomic_DNA"/>
</dbReference>
<evidence type="ECO:0000256" key="1">
    <source>
        <dbReference type="ARBA" id="ARBA00002121"/>
    </source>
</evidence>
<keyword evidence="8 15" id="KW-0547">Nucleotide-binding</keyword>
<comment type="similarity">
    <text evidence="15">Belongs to the ribF family.</text>
</comment>
<dbReference type="UniPathway" id="UPA00276">
    <property type="reaction ID" value="UER00406"/>
</dbReference>
<comment type="pathway">
    <text evidence="2 15">Cofactor biosynthesis; FAD biosynthesis; FAD from FMN: step 1/1.</text>
</comment>
<dbReference type="UniPathway" id="UPA00277">
    <property type="reaction ID" value="UER00407"/>
</dbReference>
<dbReference type="FunFam" id="3.40.50.620:FF:000021">
    <property type="entry name" value="Riboflavin biosynthesis protein"/>
    <property type="match status" value="1"/>
</dbReference>
<comment type="pathway">
    <text evidence="3 15">Cofactor biosynthesis; FMN biosynthesis; FMN from riboflavin (ATP route): step 1/1.</text>
</comment>
<comment type="catalytic activity">
    <reaction evidence="13 15">
        <text>riboflavin + ATP = FMN + ADP + H(+)</text>
        <dbReference type="Rhea" id="RHEA:14357"/>
        <dbReference type="ChEBI" id="CHEBI:15378"/>
        <dbReference type="ChEBI" id="CHEBI:30616"/>
        <dbReference type="ChEBI" id="CHEBI:57986"/>
        <dbReference type="ChEBI" id="CHEBI:58210"/>
        <dbReference type="ChEBI" id="CHEBI:456216"/>
        <dbReference type="EC" id="2.7.1.26"/>
    </reaction>
</comment>
<gene>
    <name evidence="17" type="ORF">RSPPHO_02541</name>
</gene>
<evidence type="ECO:0000256" key="3">
    <source>
        <dbReference type="ARBA" id="ARBA00005201"/>
    </source>
</evidence>
<keyword evidence="18" id="KW-1185">Reference proteome</keyword>
<dbReference type="PIRSF" id="PIRSF004491">
    <property type="entry name" value="FAD_Synth"/>
    <property type="match status" value="1"/>
</dbReference>
<dbReference type="InterPro" id="IPR023465">
    <property type="entry name" value="Riboflavin_kinase_dom_sf"/>
</dbReference>
<name>H6SMN2_PARPM</name>
<evidence type="ECO:0000256" key="13">
    <source>
        <dbReference type="ARBA" id="ARBA00047880"/>
    </source>
</evidence>
<comment type="catalytic activity">
    <reaction evidence="14 15">
        <text>FMN + ATP + H(+) = FAD + diphosphate</text>
        <dbReference type="Rhea" id="RHEA:17237"/>
        <dbReference type="ChEBI" id="CHEBI:15378"/>
        <dbReference type="ChEBI" id="CHEBI:30616"/>
        <dbReference type="ChEBI" id="CHEBI:33019"/>
        <dbReference type="ChEBI" id="CHEBI:57692"/>
        <dbReference type="ChEBI" id="CHEBI:58210"/>
        <dbReference type="EC" id="2.7.7.2"/>
    </reaction>
</comment>
<accession>H6SMN2</accession>
<evidence type="ECO:0000256" key="2">
    <source>
        <dbReference type="ARBA" id="ARBA00004726"/>
    </source>
</evidence>
<dbReference type="SUPFAM" id="SSF82114">
    <property type="entry name" value="Riboflavin kinase-like"/>
    <property type="match status" value="1"/>
</dbReference>
<evidence type="ECO:0000256" key="9">
    <source>
        <dbReference type="ARBA" id="ARBA00022777"/>
    </source>
</evidence>
<evidence type="ECO:0000256" key="4">
    <source>
        <dbReference type="ARBA" id="ARBA00022630"/>
    </source>
</evidence>
<keyword evidence="4 15" id="KW-0285">Flavoprotein</keyword>
<protein>
    <recommendedName>
        <fullName evidence="15">Riboflavin biosynthesis protein</fullName>
    </recommendedName>
    <domain>
        <recommendedName>
            <fullName evidence="15">Riboflavin kinase</fullName>
            <ecNumber evidence="15">2.7.1.26</ecNumber>
        </recommendedName>
        <alternativeName>
            <fullName evidence="15">Flavokinase</fullName>
        </alternativeName>
    </domain>
    <domain>
        <recommendedName>
            <fullName evidence="15">FMN adenylyltransferase</fullName>
            <ecNumber evidence="15">2.7.7.2</ecNumber>
        </recommendedName>
        <alternativeName>
            <fullName evidence="15">FAD pyrophosphorylase</fullName>
        </alternativeName>
        <alternativeName>
            <fullName evidence="15">FAD synthase</fullName>
        </alternativeName>
    </domain>
</protein>
<evidence type="ECO:0000313" key="17">
    <source>
        <dbReference type="EMBL" id="CCG09167.1"/>
    </source>
</evidence>
<dbReference type="GO" id="GO:0003919">
    <property type="term" value="F:FMN adenylyltransferase activity"/>
    <property type="evidence" value="ECO:0007669"/>
    <property type="project" value="UniProtKB-UniRule"/>
</dbReference>
<dbReference type="PANTHER" id="PTHR22749">
    <property type="entry name" value="RIBOFLAVIN KINASE/FMN ADENYLYLTRANSFERASE"/>
    <property type="match status" value="1"/>
</dbReference>
<keyword evidence="11 15" id="KW-0067">ATP-binding</keyword>
<dbReference type="GO" id="GO:0005524">
    <property type="term" value="F:ATP binding"/>
    <property type="evidence" value="ECO:0007669"/>
    <property type="project" value="UniProtKB-UniRule"/>
</dbReference>
<dbReference type="NCBIfam" id="TIGR00083">
    <property type="entry name" value="ribF"/>
    <property type="match status" value="1"/>
</dbReference>
<dbReference type="PATRIC" id="fig|1150469.3.peg.2892"/>
<evidence type="ECO:0000256" key="7">
    <source>
        <dbReference type="ARBA" id="ARBA00022695"/>
    </source>
</evidence>
<evidence type="ECO:0000256" key="6">
    <source>
        <dbReference type="ARBA" id="ARBA00022679"/>
    </source>
</evidence>
<keyword evidence="10 15" id="KW-0274">FAD</keyword>
<keyword evidence="7 15" id="KW-0548">Nucleotidyltransferase</keyword>
<dbReference type="eggNOG" id="COG0196">
    <property type="taxonomic scope" value="Bacteria"/>
</dbReference>
<dbReference type="STRING" id="1150469.RSPPHO_02541"/>
<evidence type="ECO:0000256" key="8">
    <source>
        <dbReference type="ARBA" id="ARBA00022741"/>
    </source>
</evidence>
<dbReference type="EC" id="2.7.7.2" evidence="15"/>
<dbReference type="InterPro" id="IPR023468">
    <property type="entry name" value="Riboflavin_kinase"/>
</dbReference>
<dbReference type="PANTHER" id="PTHR22749:SF6">
    <property type="entry name" value="RIBOFLAVIN KINASE"/>
    <property type="match status" value="1"/>
</dbReference>
<dbReference type="Pfam" id="PF01687">
    <property type="entry name" value="Flavokinase"/>
    <property type="match status" value="1"/>
</dbReference>
<organism evidence="17 18">
    <name type="scientific">Pararhodospirillum photometricum DSM 122</name>
    <dbReference type="NCBI Taxonomy" id="1150469"/>
    <lineage>
        <taxon>Bacteria</taxon>
        <taxon>Pseudomonadati</taxon>
        <taxon>Pseudomonadota</taxon>
        <taxon>Alphaproteobacteria</taxon>
        <taxon>Rhodospirillales</taxon>
        <taxon>Rhodospirillaceae</taxon>
        <taxon>Pararhodospirillum</taxon>
    </lineage>
</organism>
<feature type="domain" description="Riboflavin kinase" evidence="16">
    <location>
        <begin position="184"/>
        <end position="311"/>
    </location>
</feature>
<dbReference type="InterPro" id="IPR014729">
    <property type="entry name" value="Rossmann-like_a/b/a_fold"/>
</dbReference>
<comment type="function">
    <text evidence="1">Catalyzes the phosphorylation of riboflavin to FMN followed by the adenylation of FMN to FAD.</text>
</comment>
<evidence type="ECO:0000313" key="18">
    <source>
        <dbReference type="Proteomes" id="UP000033220"/>
    </source>
</evidence>
<dbReference type="InterPro" id="IPR002606">
    <property type="entry name" value="Riboflavin_kinase_bac"/>
</dbReference>
<evidence type="ECO:0000259" key="16">
    <source>
        <dbReference type="SMART" id="SM00904"/>
    </source>
</evidence>
<dbReference type="KEGG" id="rpm:RSPPHO_02541"/>
<dbReference type="GO" id="GO:0006747">
    <property type="term" value="P:FAD biosynthetic process"/>
    <property type="evidence" value="ECO:0007669"/>
    <property type="project" value="UniProtKB-UniRule"/>
</dbReference>
<dbReference type="InterPro" id="IPR015865">
    <property type="entry name" value="Riboflavin_kinase_bac/euk"/>
</dbReference>
<dbReference type="EC" id="2.7.1.26" evidence="15"/>
<dbReference type="RefSeq" id="WP_014415798.1">
    <property type="nucleotide sequence ID" value="NC_017059.1"/>
</dbReference>
<dbReference type="Proteomes" id="UP000033220">
    <property type="component" value="Chromosome DSM 122"/>
</dbReference>
<dbReference type="NCBIfam" id="NF004160">
    <property type="entry name" value="PRK05627.1-3"/>
    <property type="match status" value="1"/>
</dbReference>
<dbReference type="OrthoDB" id="9803667at2"/>
<dbReference type="CDD" id="cd02064">
    <property type="entry name" value="FAD_synthetase_N"/>
    <property type="match status" value="1"/>
</dbReference>
<dbReference type="Gene3D" id="3.40.50.620">
    <property type="entry name" value="HUPs"/>
    <property type="match status" value="1"/>
</dbReference>
<evidence type="ECO:0000256" key="10">
    <source>
        <dbReference type="ARBA" id="ARBA00022827"/>
    </source>
</evidence>
<keyword evidence="5 15" id="KW-0288">FMN</keyword>
<evidence type="ECO:0000256" key="15">
    <source>
        <dbReference type="PIRNR" id="PIRNR004491"/>
    </source>
</evidence>
<dbReference type="GO" id="GO:0009231">
    <property type="term" value="P:riboflavin biosynthetic process"/>
    <property type="evidence" value="ECO:0007669"/>
    <property type="project" value="InterPro"/>
</dbReference>
<keyword evidence="9 15" id="KW-0418">Kinase</keyword>
<proteinExistence type="inferred from homology"/>
<keyword evidence="12" id="KW-0511">Multifunctional enzyme</keyword>
<dbReference type="NCBIfam" id="NF004159">
    <property type="entry name" value="PRK05627.1-2"/>
    <property type="match status" value="1"/>
</dbReference>
<dbReference type="HOGENOM" id="CLU_048437_0_1_5"/>
<dbReference type="Pfam" id="PF06574">
    <property type="entry name" value="FAD_syn"/>
    <property type="match status" value="1"/>
</dbReference>
<dbReference type="AlphaFoldDB" id="H6SMN2"/>
<evidence type="ECO:0000256" key="12">
    <source>
        <dbReference type="ARBA" id="ARBA00023268"/>
    </source>
</evidence>
<keyword evidence="6 15" id="KW-0808">Transferase</keyword>
<dbReference type="GO" id="GO:0008531">
    <property type="term" value="F:riboflavin kinase activity"/>
    <property type="evidence" value="ECO:0007669"/>
    <property type="project" value="UniProtKB-UniRule"/>
</dbReference>
<evidence type="ECO:0000256" key="11">
    <source>
        <dbReference type="ARBA" id="ARBA00022840"/>
    </source>
</evidence>
<dbReference type="SUPFAM" id="SSF52374">
    <property type="entry name" value="Nucleotidylyl transferase"/>
    <property type="match status" value="1"/>
</dbReference>
<evidence type="ECO:0000256" key="5">
    <source>
        <dbReference type="ARBA" id="ARBA00022643"/>
    </source>
</evidence>
<dbReference type="InterPro" id="IPR015864">
    <property type="entry name" value="FAD_synthase"/>
</dbReference>
<dbReference type="Gene3D" id="2.40.30.30">
    <property type="entry name" value="Riboflavin kinase-like"/>
    <property type="match status" value="1"/>
</dbReference>
<dbReference type="SMART" id="SM00904">
    <property type="entry name" value="Flavokinase"/>
    <property type="match status" value="1"/>
</dbReference>
<evidence type="ECO:0000256" key="14">
    <source>
        <dbReference type="ARBA" id="ARBA00049494"/>
    </source>
</evidence>
<sequence length="313" mass="33872">MRVLRHTSELPASLRGASVALGNFDGVHRGHQRVIGAARAIAHGLGCPLGVMTFEPHPRRFFQPDLPPFSLSSFRLKTHLIAAQGADFLIVQAFDAALSQGSADWFIEKVLQQGLGVSHVVVGQDYAFGHQREGTVALLQARGLERGFGVTAVAPVRDAQGETCSSTRVREALQAGDIARATAVLGHPWEIEGRIERGDQRGRQMGFPTANLRLGLYQPPRAGVYAVTAGLDGGLDTKFLPGVANFGRRPTFGAGDPILEVHLFDATPDLYGRHVRVRFHHFLRPEQTFSGLEALRAQIENDVAQARALLANG</sequence>
<reference evidence="17 18" key="1">
    <citation type="submission" date="2012-02" db="EMBL/GenBank/DDBJ databases">
        <title>Shotgun genome sequence of Phaeospirillum photometricum DSM 122.</title>
        <authorList>
            <person name="Duquesne K."/>
            <person name="Sturgis J."/>
        </authorList>
    </citation>
    <scope>NUCLEOTIDE SEQUENCE [LARGE SCALE GENOMIC DNA]</scope>
    <source>
        <strain evidence="18">DSM122</strain>
    </source>
</reference>
<dbReference type="GO" id="GO:0009398">
    <property type="term" value="P:FMN biosynthetic process"/>
    <property type="evidence" value="ECO:0007669"/>
    <property type="project" value="UniProtKB-UniRule"/>
</dbReference>